<gene>
    <name evidence="1" type="ORF">GGX14DRAFT_662515</name>
</gene>
<evidence type="ECO:0008006" key="3">
    <source>
        <dbReference type="Google" id="ProtNLM"/>
    </source>
</evidence>
<protein>
    <recommendedName>
        <fullName evidence="3">F-box domain-containing protein</fullName>
    </recommendedName>
</protein>
<proteinExistence type="predicted"/>
<dbReference type="Proteomes" id="UP001219525">
    <property type="component" value="Unassembled WGS sequence"/>
</dbReference>
<comment type="caution">
    <text evidence="1">The sequence shown here is derived from an EMBL/GenBank/DDBJ whole genome shotgun (WGS) entry which is preliminary data.</text>
</comment>
<dbReference type="EMBL" id="JARJCW010000069">
    <property type="protein sequence ID" value="KAJ7199247.1"/>
    <property type="molecule type" value="Genomic_DNA"/>
</dbReference>
<sequence length="558" mass="63825">MPPRKTAGNSTHSRQSLRLKRNGPLLDLPLDIFMEYIQILKIVHPLDLLYLSRTNKALRKFLLARSSAKFIWRTSLESAKERPPKCPSYTDEVQWTRLLFEEVCHVCGTPLEHDYSFDPIWWEFGARYCSECCTAPTRSRLVVKSLPRKLTKGCVGGTKVRWADIFPRVIGYYLVKDIKSFVAKYSTSVTEAEKTTLIQERRNQTKVINDHATICRIWMSRIVKARELEREQLNDARWAAIEAKVREAGWNRSRFSGYVRSQRWDSHGNDRAQGSQPLTDTEWNKIGPQFLKDLEDRVKGTVMRGRFDALSTAFGMQLTAVTQSLAFPPRMVDVALLPEVRAILEGDLKSEITANGLKAALQSKLPDLLAAWSDAFQTQLRDRTRAALKLPPDVDPFGYARAYFVSEYGAGSGERWKLTRTRAASALRQNPFTLKGMFGLELGRTVLPDVIKRYWKTPRTATCEEMDAAPGKLWCMRCELQNQPTGWRDAVRFDVFLHVVAKTFPGMVYKTHSTEVKHLALRALEEGMSMPEVENLFGVNHRSIPRWDKQLTTTFTLA</sequence>
<organism evidence="1 2">
    <name type="scientific">Mycena pura</name>
    <dbReference type="NCBI Taxonomy" id="153505"/>
    <lineage>
        <taxon>Eukaryota</taxon>
        <taxon>Fungi</taxon>
        <taxon>Dikarya</taxon>
        <taxon>Basidiomycota</taxon>
        <taxon>Agaricomycotina</taxon>
        <taxon>Agaricomycetes</taxon>
        <taxon>Agaricomycetidae</taxon>
        <taxon>Agaricales</taxon>
        <taxon>Marasmiineae</taxon>
        <taxon>Mycenaceae</taxon>
        <taxon>Mycena</taxon>
    </lineage>
</organism>
<dbReference type="AlphaFoldDB" id="A0AAD6V0N9"/>
<reference evidence="1" key="1">
    <citation type="submission" date="2023-03" db="EMBL/GenBank/DDBJ databases">
        <title>Massive genome expansion in bonnet fungi (Mycena s.s.) driven by repeated elements and novel gene families across ecological guilds.</title>
        <authorList>
            <consortium name="Lawrence Berkeley National Laboratory"/>
            <person name="Harder C.B."/>
            <person name="Miyauchi S."/>
            <person name="Viragh M."/>
            <person name="Kuo A."/>
            <person name="Thoen E."/>
            <person name="Andreopoulos B."/>
            <person name="Lu D."/>
            <person name="Skrede I."/>
            <person name="Drula E."/>
            <person name="Henrissat B."/>
            <person name="Morin E."/>
            <person name="Kohler A."/>
            <person name="Barry K."/>
            <person name="LaButti K."/>
            <person name="Morin E."/>
            <person name="Salamov A."/>
            <person name="Lipzen A."/>
            <person name="Mereny Z."/>
            <person name="Hegedus B."/>
            <person name="Baldrian P."/>
            <person name="Stursova M."/>
            <person name="Weitz H."/>
            <person name="Taylor A."/>
            <person name="Grigoriev I.V."/>
            <person name="Nagy L.G."/>
            <person name="Martin F."/>
            <person name="Kauserud H."/>
        </authorList>
    </citation>
    <scope>NUCLEOTIDE SEQUENCE</scope>
    <source>
        <strain evidence="1">9144</strain>
    </source>
</reference>
<evidence type="ECO:0000313" key="2">
    <source>
        <dbReference type="Proteomes" id="UP001219525"/>
    </source>
</evidence>
<evidence type="ECO:0000313" key="1">
    <source>
        <dbReference type="EMBL" id="KAJ7199247.1"/>
    </source>
</evidence>
<accession>A0AAD6V0N9</accession>
<name>A0AAD6V0N9_9AGAR</name>
<keyword evidence="2" id="KW-1185">Reference proteome</keyword>